<dbReference type="AlphaFoldDB" id="A0AAT9G538"/>
<dbReference type="Gene3D" id="3.40.50.620">
    <property type="entry name" value="HUPs"/>
    <property type="match status" value="1"/>
</dbReference>
<evidence type="ECO:0000256" key="1">
    <source>
        <dbReference type="ARBA" id="ARBA00003314"/>
    </source>
</evidence>
<dbReference type="InterPro" id="IPR014758">
    <property type="entry name" value="Met-tRNA_synth"/>
</dbReference>
<evidence type="ECO:0000256" key="12">
    <source>
        <dbReference type="HAMAP-Rule" id="MF_00098"/>
    </source>
</evidence>
<feature type="binding site" evidence="12">
    <location>
        <position position="335"/>
    </location>
    <ligand>
        <name>ATP</name>
        <dbReference type="ChEBI" id="CHEBI:30616"/>
    </ligand>
</feature>
<dbReference type="FunFam" id="2.20.28.20:FF:000001">
    <property type="entry name" value="Methionine--tRNA ligase"/>
    <property type="match status" value="1"/>
</dbReference>
<dbReference type="GO" id="GO:0006431">
    <property type="term" value="P:methionyl-tRNA aminoacylation"/>
    <property type="evidence" value="ECO:0007669"/>
    <property type="project" value="UniProtKB-UniRule"/>
</dbReference>
<organism evidence="14">
    <name type="scientific">Candidatus Aschnera chinzeii</name>
    <dbReference type="NCBI Taxonomy" id="1485666"/>
    <lineage>
        <taxon>Bacteria</taxon>
        <taxon>Pseudomonadati</taxon>
        <taxon>Pseudomonadota</taxon>
        <taxon>Gammaproteobacteria</taxon>
        <taxon>Enterobacterales</taxon>
        <taxon>Enterobacteriaceae</taxon>
        <taxon>Candidatus Aschnera</taxon>
    </lineage>
</organism>
<keyword evidence="5 12" id="KW-0436">Ligase</keyword>
<comment type="cofactor">
    <cofactor evidence="12">
        <name>Zn(2+)</name>
        <dbReference type="ChEBI" id="CHEBI:29105"/>
    </cofactor>
    <text evidence="12">Binds 1 zinc ion per subunit.</text>
</comment>
<proteinExistence type="inferred from homology"/>
<dbReference type="NCBIfam" id="NF001100">
    <property type="entry name" value="PRK00133.1"/>
    <property type="match status" value="1"/>
</dbReference>
<keyword evidence="7 12" id="KW-0862">Zinc</keyword>
<feature type="binding site" evidence="12">
    <location>
        <position position="146"/>
    </location>
    <ligand>
        <name>Zn(2+)</name>
        <dbReference type="ChEBI" id="CHEBI:29105"/>
    </ligand>
</feature>
<dbReference type="EC" id="6.1.1.10" evidence="12"/>
<evidence type="ECO:0000256" key="10">
    <source>
        <dbReference type="ARBA" id="ARBA00023146"/>
    </source>
</evidence>
<evidence type="ECO:0000256" key="2">
    <source>
        <dbReference type="ARBA" id="ARBA00004496"/>
    </source>
</evidence>
<evidence type="ECO:0000256" key="4">
    <source>
        <dbReference type="ARBA" id="ARBA00022490"/>
    </source>
</evidence>
<dbReference type="InterPro" id="IPR015413">
    <property type="entry name" value="Methionyl/Leucyl_tRNA_Synth"/>
</dbReference>
<dbReference type="PROSITE" id="PS00178">
    <property type="entry name" value="AA_TRNA_LIGASE_I"/>
    <property type="match status" value="1"/>
</dbReference>
<dbReference type="SUPFAM" id="SSF47323">
    <property type="entry name" value="Anticodon-binding domain of a subclass of class I aminoacyl-tRNA synthetases"/>
    <property type="match status" value="1"/>
</dbReference>
<comment type="catalytic activity">
    <reaction evidence="11 12">
        <text>tRNA(Met) + L-methionine + ATP = L-methionyl-tRNA(Met) + AMP + diphosphate</text>
        <dbReference type="Rhea" id="RHEA:13481"/>
        <dbReference type="Rhea" id="RHEA-COMP:9667"/>
        <dbReference type="Rhea" id="RHEA-COMP:9698"/>
        <dbReference type="ChEBI" id="CHEBI:30616"/>
        <dbReference type="ChEBI" id="CHEBI:33019"/>
        <dbReference type="ChEBI" id="CHEBI:57844"/>
        <dbReference type="ChEBI" id="CHEBI:78442"/>
        <dbReference type="ChEBI" id="CHEBI:78530"/>
        <dbReference type="ChEBI" id="CHEBI:456215"/>
        <dbReference type="EC" id="6.1.1.10"/>
    </reaction>
</comment>
<evidence type="ECO:0000256" key="9">
    <source>
        <dbReference type="ARBA" id="ARBA00022917"/>
    </source>
</evidence>
<dbReference type="PANTHER" id="PTHR45765:SF1">
    <property type="entry name" value="METHIONINE--TRNA LIGASE, CYTOPLASMIC"/>
    <property type="match status" value="1"/>
</dbReference>
<dbReference type="SUPFAM" id="SSF52374">
    <property type="entry name" value="Nucleotidylyl transferase"/>
    <property type="match status" value="1"/>
</dbReference>
<evidence type="ECO:0000256" key="6">
    <source>
        <dbReference type="ARBA" id="ARBA00022741"/>
    </source>
</evidence>
<reference evidence="14" key="2">
    <citation type="submission" date="2023-10" db="EMBL/GenBank/DDBJ databases">
        <authorList>
            <person name="Koga R."/>
            <person name="Fukatsu T."/>
        </authorList>
    </citation>
    <scope>NUCLEOTIDE SEQUENCE</scope>
    <source>
        <strain evidence="14">Kw-01</strain>
    </source>
</reference>
<dbReference type="PRINTS" id="PR01041">
    <property type="entry name" value="TRNASYNTHMET"/>
</dbReference>
<dbReference type="Pfam" id="PF09334">
    <property type="entry name" value="tRNA-synt_1g"/>
    <property type="match status" value="1"/>
</dbReference>
<reference evidence="14" key="1">
    <citation type="journal article" date="2023" name="Front. Microbiol.">
        <title>Genome analysis of Candidatus Aschnera chinzeii, the bacterial endosymbiont of the blood-sucking bat fly Penicillidia jenynsii (Insecta: Diptera: Nycteribiidae).</title>
        <authorList>
            <person name="Koga R."/>
            <person name="Moriyama M."/>
            <person name="Nozaki T."/>
            <person name="Fukatsu T."/>
        </authorList>
    </citation>
    <scope>NUCLEOTIDE SEQUENCE</scope>
    <source>
        <strain evidence="14">Kw-01</strain>
    </source>
</reference>
<feature type="binding site" evidence="12">
    <location>
        <position position="162"/>
    </location>
    <ligand>
        <name>Zn(2+)</name>
        <dbReference type="ChEBI" id="CHEBI:29105"/>
    </ligand>
</feature>
<dbReference type="InterPro" id="IPR023458">
    <property type="entry name" value="Met-tRNA_ligase_1"/>
</dbReference>
<dbReference type="GO" id="GO:0004825">
    <property type="term" value="F:methionine-tRNA ligase activity"/>
    <property type="evidence" value="ECO:0007669"/>
    <property type="project" value="UniProtKB-UniRule"/>
</dbReference>
<comment type="function">
    <text evidence="1 12">Is required not only for elongation of protein synthesis but also for the initiation of all mRNA translation through initiator tRNA(fMet) aminoacylation.</text>
</comment>
<dbReference type="Gene3D" id="1.10.730.10">
    <property type="entry name" value="Isoleucyl-tRNA Synthetase, Domain 1"/>
    <property type="match status" value="1"/>
</dbReference>
<evidence type="ECO:0000256" key="11">
    <source>
        <dbReference type="ARBA" id="ARBA00047364"/>
    </source>
</evidence>
<dbReference type="GO" id="GO:0005524">
    <property type="term" value="F:ATP binding"/>
    <property type="evidence" value="ECO:0007669"/>
    <property type="project" value="UniProtKB-UniRule"/>
</dbReference>
<protein>
    <recommendedName>
        <fullName evidence="12">Methionine--tRNA ligase</fullName>
        <ecNumber evidence="12">6.1.1.10</ecNumber>
    </recommendedName>
    <alternativeName>
        <fullName evidence="12">Methionyl-tRNA synthetase</fullName>
        <shortName evidence="12">MetRS</shortName>
    </alternativeName>
</protein>
<dbReference type="HAMAP" id="MF_00098">
    <property type="entry name" value="Met_tRNA_synth_type1"/>
    <property type="match status" value="1"/>
</dbReference>
<feature type="binding site" evidence="12">
    <location>
        <position position="159"/>
    </location>
    <ligand>
        <name>Zn(2+)</name>
        <dbReference type="ChEBI" id="CHEBI:29105"/>
    </ligand>
</feature>
<name>A0AAT9G538_9ENTR</name>
<evidence type="ECO:0000256" key="5">
    <source>
        <dbReference type="ARBA" id="ARBA00022598"/>
    </source>
</evidence>
<feature type="binding site" evidence="12">
    <location>
        <position position="149"/>
    </location>
    <ligand>
        <name>Zn(2+)</name>
        <dbReference type="ChEBI" id="CHEBI:29105"/>
    </ligand>
</feature>
<keyword evidence="4 12" id="KW-0963">Cytoplasm</keyword>
<dbReference type="InterPro" id="IPR041872">
    <property type="entry name" value="Anticodon_Met"/>
</dbReference>
<sequence>MYKISNTILVTCALPYANGPIHLGHLLEHIQADVWVRYHRMRGTNVIFICADDAHGTAIMLKSKELKISPEELINQVFEKHKQDLYDFNISYDEYHTTHSKENKILTEKIYFLLQKKGYIKKKIISQFYDNKYAIFLSDRFVKGKCPRCIANHQYGDNCEICGSTYLQTELIEPYSILSGTKPEIKNTEHLFFDLSSFTSMLKTWIHSGVLQKQIINKLYDWLNIGLHDWDITRDSPYFGFQIPNEINKYFYVWLDAPIGYMATFKKLCTQTRNINFDDIWNKNSTHKLIHFIGKDISYFHCLFWPAILEAIDYRKPSNIFVHGHLTINGSKMSKTRGTFITARTYLNHLDSDYLRYYFMTKLSSNINDIDFNMEDFMTRVNNDLINKIINLAARTAMFINTYFTDTLSSNLSNTDIYNIFILASKEIEEKFLQREYNKIIHQIISLVDIANSYINNQSPWILIKNKNNKDIVHAICTTGLNLFKILMTYLKPILPNLAKRVECFLNITLKWNEIHIPLLKHKINKFQILLKRVEQHQILSIKTASQKNITKINNNNTF</sequence>
<keyword evidence="12" id="KW-0479">Metal-binding</keyword>
<keyword evidence="10 12" id="KW-0030">Aminoacyl-tRNA synthetase</keyword>
<evidence type="ECO:0000259" key="13">
    <source>
        <dbReference type="Pfam" id="PF09334"/>
    </source>
</evidence>
<dbReference type="NCBIfam" id="TIGR00398">
    <property type="entry name" value="metG"/>
    <property type="match status" value="1"/>
</dbReference>
<dbReference type="InterPro" id="IPR029038">
    <property type="entry name" value="MetRS_Zn"/>
</dbReference>
<feature type="domain" description="Methionyl/Leucyl tRNA synthetase" evidence="13">
    <location>
        <begin position="8"/>
        <end position="396"/>
    </location>
</feature>
<feature type="short sequence motif" description="'HIGH' region" evidence="12">
    <location>
        <begin position="15"/>
        <end position="25"/>
    </location>
</feature>
<evidence type="ECO:0000256" key="3">
    <source>
        <dbReference type="ARBA" id="ARBA00008258"/>
    </source>
</evidence>
<dbReference type="EMBL" id="AP028961">
    <property type="protein sequence ID" value="BET44847.1"/>
    <property type="molecule type" value="Genomic_DNA"/>
</dbReference>
<keyword evidence="6 12" id="KW-0547">Nucleotide-binding</keyword>
<gene>
    <name evidence="12 14" type="primary">metG</name>
    <name evidence="14" type="ORF">ACHINZ_5220</name>
</gene>
<accession>A0AAT9G538</accession>
<dbReference type="InterPro" id="IPR014729">
    <property type="entry name" value="Rossmann-like_a/b/a_fold"/>
</dbReference>
<feature type="short sequence motif" description="'KMSKS' region" evidence="12">
    <location>
        <begin position="332"/>
        <end position="336"/>
    </location>
</feature>
<dbReference type="Gene3D" id="2.20.28.20">
    <property type="entry name" value="Methionyl-tRNA synthetase, Zn-domain"/>
    <property type="match status" value="1"/>
</dbReference>
<dbReference type="GO" id="GO:0046872">
    <property type="term" value="F:metal ion binding"/>
    <property type="evidence" value="ECO:0007669"/>
    <property type="project" value="UniProtKB-KW"/>
</dbReference>
<comment type="subcellular location">
    <subcellularLocation>
        <location evidence="2 12">Cytoplasm</location>
    </subcellularLocation>
</comment>
<dbReference type="GO" id="GO:0005829">
    <property type="term" value="C:cytosol"/>
    <property type="evidence" value="ECO:0007669"/>
    <property type="project" value="TreeGrafter"/>
</dbReference>
<evidence type="ECO:0000256" key="8">
    <source>
        <dbReference type="ARBA" id="ARBA00022840"/>
    </source>
</evidence>
<keyword evidence="9 12" id="KW-0648">Protein biosynthesis</keyword>
<dbReference type="CDD" id="cd07957">
    <property type="entry name" value="Anticodon_Ia_Met"/>
    <property type="match status" value="1"/>
</dbReference>
<dbReference type="InterPro" id="IPR033911">
    <property type="entry name" value="MetRS_core"/>
</dbReference>
<comment type="similarity">
    <text evidence="3 12">Belongs to the class-I aminoacyl-tRNA synthetase family. MetG type 1 subfamily.</text>
</comment>
<comment type="subunit">
    <text evidence="12">Monomer.</text>
</comment>
<evidence type="ECO:0000313" key="14">
    <source>
        <dbReference type="EMBL" id="BET44847.1"/>
    </source>
</evidence>
<dbReference type="InterPro" id="IPR001412">
    <property type="entry name" value="aa-tRNA-synth_I_CS"/>
</dbReference>
<dbReference type="InterPro" id="IPR009080">
    <property type="entry name" value="tRNAsynth_Ia_anticodon-bd"/>
</dbReference>
<dbReference type="PANTHER" id="PTHR45765">
    <property type="entry name" value="METHIONINE--TRNA LIGASE"/>
    <property type="match status" value="1"/>
</dbReference>
<keyword evidence="8 12" id="KW-0067">ATP-binding</keyword>
<evidence type="ECO:0000256" key="7">
    <source>
        <dbReference type="ARBA" id="ARBA00022833"/>
    </source>
</evidence>
<dbReference type="SUPFAM" id="SSF57770">
    <property type="entry name" value="Methionyl-tRNA synthetase (MetRS), Zn-domain"/>
    <property type="match status" value="1"/>
</dbReference>